<evidence type="ECO:0000313" key="3">
    <source>
        <dbReference type="Proteomes" id="UP000466906"/>
    </source>
</evidence>
<evidence type="ECO:0000259" key="1">
    <source>
        <dbReference type="Pfam" id="PF20815"/>
    </source>
</evidence>
<accession>A0A6N4UZN1</accession>
<gene>
    <name evidence="2" type="ORF">MALV_41890</name>
</gene>
<name>A0A6N4UZN1_9MYCO</name>
<reference evidence="2 3" key="1">
    <citation type="journal article" date="2019" name="Emerg. Microbes Infect.">
        <title>Comprehensive subspecies identification of 175 nontuberculous mycobacteria species based on 7547 genomic profiles.</title>
        <authorList>
            <person name="Matsumoto Y."/>
            <person name="Kinjo T."/>
            <person name="Motooka D."/>
            <person name="Nabeya D."/>
            <person name="Jung N."/>
            <person name="Uechi K."/>
            <person name="Horii T."/>
            <person name="Iida T."/>
            <person name="Fujita J."/>
            <person name="Nakamura S."/>
        </authorList>
    </citation>
    <scope>NUCLEOTIDE SEQUENCE [LARGE SCALE GENOMIC DNA]</scope>
    <source>
        <strain evidence="2 3">JCM 12272</strain>
    </source>
</reference>
<proteinExistence type="predicted"/>
<dbReference type="RefSeq" id="WP_163667027.1">
    <property type="nucleotide sequence ID" value="NZ_AP022565.1"/>
</dbReference>
<protein>
    <recommendedName>
        <fullName evidence="1">GIY-YIG catalytic domain-containing protein</fullName>
    </recommendedName>
</protein>
<dbReference type="Proteomes" id="UP000466906">
    <property type="component" value="Chromosome"/>
</dbReference>
<dbReference type="InterPro" id="IPR049311">
    <property type="entry name" value="GIY_YIG_cat"/>
</dbReference>
<sequence length="206" mass="23006">MSKGRSASNPADFLAARPFTREEVFSEPCPVPELPGANGWWFRTVPAGIDVSECRQRDGLTLLYVGISPTRPPADGKPPSTQNLRKRVKYHYGAANADADGSTLRKTLGILLAGELGFKLRRIGSGDRRTFAGGEAVLTQWMAENALVSWMVHPEPWFLEEKLIATVDLPLNGQESNKDNAFYPELKRLRREAMNKANKLRVLKEW</sequence>
<evidence type="ECO:0000313" key="2">
    <source>
        <dbReference type="EMBL" id="BBX29064.1"/>
    </source>
</evidence>
<dbReference type="Pfam" id="PF20815">
    <property type="entry name" value="GIY_YIG_2"/>
    <property type="match status" value="1"/>
</dbReference>
<dbReference type="EMBL" id="AP022565">
    <property type="protein sequence ID" value="BBX29064.1"/>
    <property type="molecule type" value="Genomic_DNA"/>
</dbReference>
<keyword evidence="3" id="KW-1185">Reference proteome</keyword>
<dbReference type="KEGG" id="malv:MALV_41890"/>
<organism evidence="2 3">
    <name type="scientific">Mycolicibacterium alvei</name>
    <dbReference type="NCBI Taxonomy" id="67081"/>
    <lineage>
        <taxon>Bacteria</taxon>
        <taxon>Bacillati</taxon>
        <taxon>Actinomycetota</taxon>
        <taxon>Actinomycetes</taxon>
        <taxon>Mycobacteriales</taxon>
        <taxon>Mycobacteriaceae</taxon>
        <taxon>Mycolicibacterium</taxon>
    </lineage>
</organism>
<dbReference type="AlphaFoldDB" id="A0A6N4UZN1"/>
<feature type="domain" description="GIY-YIG catalytic" evidence="1">
    <location>
        <begin position="50"/>
        <end position="192"/>
    </location>
</feature>